<sequence>MSVSPPAGFRAALDRLNSAQKSPKGAPAYSRFVNRRLGRLFAAAGYTAGLTPNQVTAISGLFTFGGIALLAYARPTAPVGVAVCLALVIGYALDAADGQLARLRGGGSPVGEWLDHVCDSAKIPLLHLAVAVSCFRFSALGRGEFLLVPLAFAAVATVTFFSMIISDFLRRTRPVAAATGTNAPIWRSLLVLPSDYGLLCLIFVLLGAGTAFSAPFCVAYAALAAANALYLLGVLLRGYRAMTALGVTTPTAATGATAANGAVATSAAPGPLAPPAPAPTSFMPGVNVRVVNAVRGGRR</sequence>
<keyword evidence="3" id="KW-1133">Transmembrane helix</keyword>
<dbReference type="Gene3D" id="1.20.120.1760">
    <property type="match status" value="1"/>
</dbReference>
<proteinExistence type="inferred from homology"/>
<keyword evidence="3" id="KW-0812">Transmembrane</keyword>
<protein>
    <submittedName>
        <fullName evidence="4">CDP-alcohol phosphatidyltransferase</fullName>
    </submittedName>
</protein>
<gene>
    <name evidence="4" type="ORF">Ga0074812_10549</name>
</gene>
<dbReference type="GO" id="GO:0016020">
    <property type="term" value="C:membrane"/>
    <property type="evidence" value="ECO:0007669"/>
    <property type="project" value="InterPro"/>
</dbReference>
<evidence type="ECO:0000256" key="3">
    <source>
        <dbReference type="SAM" id="Phobius"/>
    </source>
</evidence>
<keyword evidence="3" id="KW-0472">Membrane</keyword>
<dbReference type="RefSeq" id="WP_091273877.1">
    <property type="nucleotide sequence ID" value="NZ_FAOZ01000005.1"/>
</dbReference>
<dbReference type="InterPro" id="IPR048254">
    <property type="entry name" value="CDP_ALCOHOL_P_TRANSF_CS"/>
</dbReference>
<dbReference type="AlphaFoldDB" id="A0A0S4QIP2"/>
<dbReference type="InterPro" id="IPR043130">
    <property type="entry name" value="CDP-OH_PTrfase_TM_dom"/>
</dbReference>
<dbReference type="PROSITE" id="PS00379">
    <property type="entry name" value="CDP_ALCOHOL_P_TRANSF"/>
    <property type="match status" value="1"/>
</dbReference>
<comment type="similarity">
    <text evidence="2">Belongs to the CDP-alcohol phosphatidyltransferase class-I family.</text>
</comment>
<name>A0A0S4QIP2_9ACTN</name>
<feature type="transmembrane region" description="Helical" evidence="3">
    <location>
        <begin position="79"/>
        <end position="96"/>
    </location>
</feature>
<dbReference type="GO" id="GO:0016780">
    <property type="term" value="F:phosphotransferase activity, for other substituted phosphate groups"/>
    <property type="evidence" value="ECO:0007669"/>
    <property type="project" value="InterPro"/>
</dbReference>
<dbReference type="Proteomes" id="UP000198802">
    <property type="component" value="Unassembled WGS sequence"/>
</dbReference>
<feature type="transmembrane region" description="Helical" evidence="3">
    <location>
        <begin position="189"/>
        <end position="212"/>
    </location>
</feature>
<dbReference type="GO" id="GO:0008654">
    <property type="term" value="P:phospholipid biosynthetic process"/>
    <property type="evidence" value="ECO:0007669"/>
    <property type="project" value="InterPro"/>
</dbReference>
<dbReference type="EMBL" id="FAOZ01000005">
    <property type="protein sequence ID" value="CUU55399.1"/>
    <property type="molecule type" value="Genomic_DNA"/>
</dbReference>
<reference evidence="5" key="1">
    <citation type="submission" date="2015-11" db="EMBL/GenBank/DDBJ databases">
        <authorList>
            <person name="Varghese N."/>
        </authorList>
    </citation>
    <scope>NUCLEOTIDE SEQUENCE [LARGE SCALE GENOMIC DNA]</scope>
    <source>
        <strain evidence="5">DSM 45899</strain>
    </source>
</reference>
<dbReference type="InterPro" id="IPR000462">
    <property type="entry name" value="CDP-OH_P_trans"/>
</dbReference>
<evidence type="ECO:0000313" key="4">
    <source>
        <dbReference type="EMBL" id="CUU55399.1"/>
    </source>
</evidence>
<evidence type="ECO:0000313" key="5">
    <source>
        <dbReference type="Proteomes" id="UP000198802"/>
    </source>
</evidence>
<keyword evidence="5" id="KW-1185">Reference proteome</keyword>
<feature type="transmembrane region" description="Helical" evidence="3">
    <location>
        <begin position="218"/>
        <end position="236"/>
    </location>
</feature>
<feature type="transmembrane region" description="Helical" evidence="3">
    <location>
        <begin position="145"/>
        <end position="169"/>
    </location>
</feature>
<evidence type="ECO:0000256" key="2">
    <source>
        <dbReference type="RuleBase" id="RU003750"/>
    </source>
</evidence>
<evidence type="ECO:0000256" key="1">
    <source>
        <dbReference type="ARBA" id="ARBA00022679"/>
    </source>
</evidence>
<feature type="transmembrane region" description="Helical" evidence="3">
    <location>
        <begin position="55"/>
        <end position="72"/>
    </location>
</feature>
<dbReference type="Pfam" id="PF01066">
    <property type="entry name" value="CDP-OH_P_transf"/>
    <property type="match status" value="1"/>
</dbReference>
<keyword evidence="1 2" id="KW-0808">Transferase</keyword>
<accession>A0A0S4QIP2</accession>
<organism evidence="4 5">
    <name type="scientific">Parafrankia irregularis</name>
    <dbReference type="NCBI Taxonomy" id="795642"/>
    <lineage>
        <taxon>Bacteria</taxon>
        <taxon>Bacillati</taxon>
        <taxon>Actinomycetota</taxon>
        <taxon>Actinomycetes</taxon>
        <taxon>Frankiales</taxon>
        <taxon>Frankiaceae</taxon>
        <taxon>Parafrankia</taxon>
    </lineage>
</organism>